<sequence>MKYGYVKKVNMSFDDALTKAKEELKKEGFGILTTIDVQQKFKEKLNIDFPKYMILGACNPPLAHKAISAEWDIGLLLPCNVTVYEKDGSIYVGIMKPTQAMAAVENDNLRSIAQEVETKLKRVYDNI</sequence>
<dbReference type="PANTHER" id="PTHR38342">
    <property type="entry name" value="SLR5037 PROTEIN"/>
    <property type="match status" value="1"/>
</dbReference>
<evidence type="ECO:0000313" key="3">
    <source>
        <dbReference type="Proteomes" id="UP000051096"/>
    </source>
</evidence>
<dbReference type="Proteomes" id="UP000051096">
    <property type="component" value="Unassembled WGS sequence"/>
</dbReference>
<dbReference type="PIRSF" id="PIRSF021774">
    <property type="entry name" value="UCP021774"/>
    <property type="match status" value="1"/>
</dbReference>
<dbReference type="AlphaFoldDB" id="A0A0S8GJQ5"/>
<accession>A0A0S8GJQ5</accession>
<dbReference type="Pfam" id="PF03625">
    <property type="entry name" value="DUF302"/>
    <property type="match status" value="1"/>
</dbReference>
<organism evidence="2 3">
    <name type="scientific">candidate division WOR_3 bacterium SM23_60</name>
    <dbReference type="NCBI Taxonomy" id="1703780"/>
    <lineage>
        <taxon>Bacteria</taxon>
        <taxon>Bacteria division WOR-3</taxon>
    </lineage>
</organism>
<evidence type="ECO:0000259" key="1">
    <source>
        <dbReference type="Pfam" id="PF03625"/>
    </source>
</evidence>
<dbReference type="CDD" id="cd14797">
    <property type="entry name" value="DUF302"/>
    <property type="match status" value="1"/>
</dbReference>
<dbReference type="PATRIC" id="fig|1703780.3.peg.2608"/>
<keyword evidence="2" id="KW-0547">Nucleotide-binding</keyword>
<dbReference type="PANTHER" id="PTHR38342:SF1">
    <property type="entry name" value="SLR5037 PROTEIN"/>
    <property type="match status" value="1"/>
</dbReference>
<comment type="caution">
    <text evidence="2">The sequence shown here is derived from an EMBL/GenBank/DDBJ whole genome shotgun (WGS) entry which is preliminary data.</text>
</comment>
<dbReference type="Gene3D" id="3.30.310.70">
    <property type="entry name" value="TT1751-like domain"/>
    <property type="match status" value="1"/>
</dbReference>
<name>A0A0S8GJQ5_UNCW3</name>
<evidence type="ECO:0000313" key="2">
    <source>
        <dbReference type="EMBL" id="KPK72060.1"/>
    </source>
</evidence>
<dbReference type="EMBL" id="LJUO01000043">
    <property type="protein sequence ID" value="KPK72060.1"/>
    <property type="molecule type" value="Genomic_DNA"/>
</dbReference>
<reference evidence="2 3" key="1">
    <citation type="journal article" date="2015" name="Microbiome">
        <title>Genomic resolution of linkages in carbon, nitrogen, and sulfur cycling among widespread estuary sediment bacteria.</title>
        <authorList>
            <person name="Baker B.J."/>
            <person name="Lazar C.S."/>
            <person name="Teske A.P."/>
            <person name="Dick G.J."/>
        </authorList>
    </citation>
    <scope>NUCLEOTIDE SEQUENCE [LARGE SCALE GENOMIC DNA]</scope>
    <source>
        <strain evidence="2">SM23_60</strain>
    </source>
</reference>
<dbReference type="GO" id="GO:0005524">
    <property type="term" value="F:ATP binding"/>
    <property type="evidence" value="ECO:0007669"/>
    <property type="project" value="UniProtKB-KW"/>
</dbReference>
<dbReference type="InterPro" id="IPR035923">
    <property type="entry name" value="TT1751-like_sf"/>
</dbReference>
<feature type="domain" description="DUF302" evidence="1">
    <location>
        <begin position="35"/>
        <end position="97"/>
    </location>
</feature>
<keyword evidence="2" id="KW-0067">ATP-binding</keyword>
<dbReference type="SUPFAM" id="SSF103247">
    <property type="entry name" value="TT1751-like"/>
    <property type="match status" value="1"/>
</dbReference>
<dbReference type="InterPro" id="IPR016796">
    <property type="entry name" value="UCP021774"/>
</dbReference>
<proteinExistence type="predicted"/>
<protein>
    <submittedName>
        <fullName evidence="2">ABC transporter ATP-binding protein</fullName>
    </submittedName>
</protein>
<gene>
    <name evidence="2" type="ORF">AMJ87_05905</name>
</gene>
<dbReference type="InterPro" id="IPR005180">
    <property type="entry name" value="DUF302"/>
</dbReference>